<dbReference type="RefSeq" id="WP_309724018.1">
    <property type="nucleotide sequence ID" value="NZ_JARWAM010000013.1"/>
</dbReference>
<accession>A0ABU1HHM8</accession>
<reference evidence="3 4" key="1">
    <citation type="submission" date="2023-04" db="EMBL/GenBank/DDBJ databases">
        <title>A long-awaited taxogenomic arrangement of the family Halomonadaceae.</title>
        <authorList>
            <person name="De La Haba R."/>
            <person name="Chuvochina M."/>
            <person name="Wittouck S."/>
            <person name="Arahal D.R."/>
            <person name="Sanchez-Porro C."/>
            <person name="Hugenholtz P."/>
            <person name="Ventosa A."/>
        </authorList>
    </citation>
    <scope>NUCLEOTIDE SEQUENCE [LARGE SCALE GENOMIC DNA]</scope>
    <source>
        <strain evidence="3 4">DSM 26770</strain>
    </source>
</reference>
<dbReference type="InterPro" id="IPR055170">
    <property type="entry name" value="GFO_IDH_MocA-like_dom"/>
</dbReference>
<keyword evidence="4" id="KW-1185">Reference proteome</keyword>
<dbReference type="InterPro" id="IPR036291">
    <property type="entry name" value="NAD(P)-bd_dom_sf"/>
</dbReference>
<dbReference type="InterPro" id="IPR000683">
    <property type="entry name" value="Gfo/Idh/MocA-like_OxRdtase_N"/>
</dbReference>
<sequence length="387" mass="41963">MSQQQDRSRRLRLGMVGGGQGAFIGGVHRIAARLDDHYELVAGAFASDPERSRSAAAELHVNEARAYPDYRTMAKAESQRDDGIDVVAIVTPNHLHFDVAKTFLEAGIHVICDKPMTTSLEDAQALAALVERSGLFFGLTHNYSGYSLVRQARDMVAAGELGELRVVQVEYPQDWLSTRLEESGVKQAEWRTDPKRSGPAGCLGDIGTHAYHLARFVTGLELESLAADMHTFVEGRALDDNVHMMLRFKGGARGMLWSSQVVPGNENGLKLRVYGSQGGLEWHQEEPNRLLHSPLGEPPRILTRNGPGLGEAALAASRIPPGHPEGYLEAFAQLYGDFAEQIRARQRGRPAEPLAQGTPGVSDGVDGLLFITRALASSAAGGAWVDV</sequence>
<dbReference type="EMBL" id="JARWAM010000013">
    <property type="protein sequence ID" value="MDR5906993.1"/>
    <property type="molecule type" value="Genomic_DNA"/>
</dbReference>
<dbReference type="SUPFAM" id="SSF55347">
    <property type="entry name" value="Glyceraldehyde-3-phosphate dehydrogenase-like, C-terminal domain"/>
    <property type="match status" value="1"/>
</dbReference>
<dbReference type="Proteomes" id="UP001251374">
    <property type="component" value="Unassembled WGS sequence"/>
</dbReference>
<dbReference type="PANTHER" id="PTHR43708">
    <property type="entry name" value="CONSERVED EXPRESSED OXIDOREDUCTASE (EUROFUNG)"/>
    <property type="match status" value="1"/>
</dbReference>
<dbReference type="Gene3D" id="3.40.50.720">
    <property type="entry name" value="NAD(P)-binding Rossmann-like Domain"/>
    <property type="match status" value="1"/>
</dbReference>
<feature type="domain" description="GFO/IDH/MocA-like oxidoreductase" evidence="2">
    <location>
        <begin position="149"/>
        <end position="281"/>
    </location>
</feature>
<comment type="caution">
    <text evidence="3">The sequence shown here is derived from an EMBL/GenBank/DDBJ whole genome shotgun (WGS) entry which is preliminary data.</text>
</comment>
<evidence type="ECO:0000259" key="1">
    <source>
        <dbReference type="Pfam" id="PF01408"/>
    </source>
</evidence>
<dbReference type="InterPro" id="IPR051317">
    <property type="entry name" value="Gfo/Idh/MocA_oxidoreduct"/>
</dbReference>
<evidence type="ECO:0000313" key="4">
    <source>
        <dbReference type="Proteomes" id="UP001251374"/>
    </source>
</evidence>
<dbReference type="Gene3D" id="3.30.360.10">
    <property type="entry name" value="Dihydrodipicolinate Reductase, domain 2"/>
    <property type="match status" value="1"/>
</dbReference>
<dbReference type="Pfam" id="PF22725">
    <property type="entry name" value="GFO_IDH_MocA_C3"/>
    <property type="match status" value="1"/>
</dbReference>
<evidence type="ECO:0000313" key="3">
    <source>
        <dbReference type="EMBL" id="MDR5906993.1"/>
    </source>
</evidence>
<dbReference type="Pfam" id="PF01408">
    <property type="entry name" value="GFO_IDH_MocA"/>
    <property type="match status" value="1"/>
</dbReference>
<dbReference type="PANTHER" id="PTHR43708:SF3">
    <property type="entry name" value="OXIDOREDUCTASE"/>
    <property type="match status" value="1"/>
</dbReference>
<gene>
    <name evidence="3" type="ORF">QC821_17060</name>
</gene>
<dbReference type="SUPFAM" id="SSF51735">
    <property type="entry name" value="NAD(P)-binding Rossmann-fold domains"/>
    <property type="match status" value="1"/>
</dbReference>
<feature type="domain" description="Gfo/Idh/MocA-like oxidoreductase N-terminal" evidence="1">
    <location>
        <begin position="12"/>
        <end position="137"/>
    </location>
</feature>
<evidence type="ECO:0000259" key="2">
    <source>
        <dbReference type="Pfam" id="PF22725"/>
    </source>
</evidence>
<proteinExistence type="predicted"/>
<organism evidence="3 4">
    <name type="scientific">Franzmannia qiaohouensis</name>
    <dbReference type="NCBI Taxonomy" id="1329370"/>
    <lineage>
        <taxon>Bacteria</taxon>
        <taxon>Pseudomonadati</taxon>
        <taxon>Pseudomonadota</taxon>
        <taxon>Gammaproteobacteria</taxon>
        <taxon>Oceanospirillales</taxon>
        <taxon>Halomonadaceae</taxon>
        <taxon>Franzmannia</taxon>
    </lineage>
</organism>
<protein>
    <submittedName>
        <fullName evidence="3">Gfo/Idh/MocA family oxidoreductase</fullName>
    </submittedName>
</protein>
<name>A0ABU1HHM8_9GAMM</name>